<dbReference type="STRING" id="1798661.A3D65_01125"/>
<dbReference type="Pfam" id="PF20393">
    <property type="entry name" value="Pro_CA_2"/>
    <property type="match status" value="1"/>
</dbReference>
<reference evidence="1 2" key="1">
    <citation type="journal article" date="2016" name="Nat. Commun.">
        <title>Thousands of microbial genomes shed light on interconnected biogeochemical processes in an aquifer system.</title>
        <authorList>
            <person name="Anantharaman K."/>
            <person name="Brown C.T."/>
            <person name="Hug L.A."/>
            <person name="Sharon I."/>
            <person name="Castelle C.J."/>
            <person name="Probst A.J."/>
            <person name="Thomas B.C."/>
            <person name="Singh A."/>
            <person name="Wilkins M.J."/>
            <person name="Karaoz U."/>
            <person name="Brodie E.L."/>
            <person name="Williams K.H."/>
            <person name="Hubbard S.S."/>
            <person name="Banfield J.F."/>
        </authorList>
    </citation>
    <scope>NUCLEOTIDE SEQUENCE [LARGE SCALE GENOMIC DNA]</scope>
</reference>
<comment type="caution">
    <text evidence="1">The sequence shown here is derived from an EMBL/GenBank/DDBJ whole genome shotgun (WGS) entry which is preliminary data.</text>
</comment>
<evidence type="ECO:0000313" key="2">
    <source>
        <dbReference type="Proteomes" id="UP000177996"/>
    </source>
</evidence>
<organism evidence="1 2">
    <name type="scientific">Candidatus Lloydbacteria bacterium RIFCSPHIGHO2_02_FULL_50_13</name>
    <dbReference type="NCBI Taxonomy" id="1798661"/>
    <lineage>
        <taxon>Bacteria</taxon>
        <taxon>Candidatus Lloydiibacteriota</taxon>
    </lineage>
</organism>
<gene>
    <name evidence="1" type="ORF">A3D65_01125</name>
</gene>
<name>A0A1G2D4S9_9BACT</name>
<accession>A0A1G2D4S9</accession>
<evidence type="ECO:0000313" key="1">
    <source>
        <dbReference type="EMBL" id="OGZ08462.1"/>
    </source>
</evidence>
<sequence>MVQTAKARFGTTINCMDGRSVEATIIWMKKKFRLDHIDAITEPGMVALIGRMDEEARAWLKKKLGISILHHGSRTVTVVGHADCAGNPVDAMRHEADIAKSVVAIRELVSEIAHDEKVEVLGLYVFFDPNERAPHAEIRKL</sequence>
<dbReference type="InterPro" id="IPR046871">
    <property type="entry name" value="Pro_CA_2"/>
</dbReference>
<dbReference type="EMBL" id="MHLL01000034">
    <property type="protein sequence ID" value="OGZ08462.1"/>
    <property type="molecule type" value="Genomic_DNA"/>
</dbReference>
<dbReference type="AlphaFoldDB" id="A0A1G2D4S9"/>
<proteinExistence type="predicted"/>
<protein>
    <submittedName>
        <fullName evidence="1">Uncharacterized protein</fullName>
    </submittedName>
</protein>
<dbReference type="Proteomes" id="UP000177996">
    <property type="component" value="Unassembled WGS sequence"/>
</dbReference>